<accession>A0A9Q9EIR0</accession>
<keyword evidence="4" id="KW-1185">Reference proteome</keyword>
<evidence type="ECO:0008006" key="5">
    <source>
        <dbReference type="Google" id="ProtNLM"/>
    </source>
</evidence>
<gene>
    <name evidence="3" type="ORF">Slin15195_G063600</name>
</gene>
<name>A0A9Q9EIR0_9PEZI</name>
<evidence type="ECO:0000256" key="2">
    <source>
        <dbReference type="SAM" id="Phobius"/>
    </source>
</evidence>
<organism evidence="3 4">
    <name type="scientific">Septoria linicola</name>
    <dbReference type="NCBI Taxonomy" id="215465"/>
    <lineage>
        <taxon>Eukaryota</taxon>
        <taxon>Fungi</taxon>
        <taxon>Dikarya</taxon>
        <taxon>Ascomycota</taxon>
        <taxon>Pezizomycotina</taxon>
        <taxon>Dothideomycetes</taxon>
        <taxon>Dothideomycetidae</taxon>
        <taxon>Mycosphaerellales</taxon>
        <taxon>Mycosphaerellaceae</taxon>
        <taxon>Septoria</taxon>
    </lineage>
</organism>
<sequence>MGSDAYVALYAPLTLAPYVSLPSSIGGSTGYSSPTVSDVRLRGLRLLSLAVGIAQKSSHNTVCLAELQPDTPSPFTQLTSYRAAPTTAVQIDPSAIPGPSTYALAASYTAPATRSTNAIDNGSSCTVSATASLATASGQVGRGLSTGTKAGIDVGIGGGVFLLAAFGLCFFLAHRRKKTDTAQTAATAPVRQLYPGSPYSHMQTAPPYPYSSPPTQGSNWSGYPTAGVIPDPYHQRDIASPHSSILGDKPQVRPSFSSAGSDACPPTELAGEGVPPLHETGTEDVRQSGGT</sequence>
<protein>
    <recommendedName>
        <fullName evidence="5">Transmembrane protein</fullName>
    </recommendedName>
</protein>
<keyword evidence="2" id="KW-1133">Transmembrane helix</keyword>
<reference evidence="3" key="1">
    <citation type="submission" date="2022-06" db="EMBL/GenBank/DDBJ databases">
        <title>Complete genome sequences of two strains of the flax pathogen Septoria linicola.</title>
        <authorList>
            <person name="Lapalu N."/>
            <person name="Simon A."/>
            <person name="Demenou B."/>
            <person name="Paumier D."/>
            <person name="Guillot M.-P."/>
            <person name="Gout L."/>
            <person name="Valade R."/>
        </authorList>
    </citation>
    <scope>NUCLEOTIDE SEQUENCE</scope>
    <source>
        <strain evidence="3">SE15195</strain>
    </source>
</reference>
<evidence type="ECO:0000256" key="1">
    <source>
        <dbReference type="SAM" id="MobiDB-lite"/>
    </source>
</evidence>
<evidence type="ECO:0000313" key="3">
    <source>
        <dbReference type="EMBL" id="USW53041.1"/>
    </source>
</evidence>
<evidence type="ECO:0000313" key="4">
    <source>
        <dbReference type="Proteomes" id="UP001056384"/>
    </source>
</evidence>
<dbReference type="EMBL" id="CP099422">
    <property type="protein sequence ID" value="USW53041.1"/>
    <property type="molecule type" value="Genomic_DNA"/>
</dbReference>
<proteinExistence type="predicted"/>
<feature type="region of interest" description="Disordered" evidence="1">
    <location>
        <begin position="234"/>
        <end position="291"/>
    </location>
</feature>
<feature type="transmembrane region" description="Helical" evidence="2">
    <location>
        <begin position="154"/>
        <end position="173"/>
    </location>
</feature>
<dbReference type="AlphaFoldDB" id="A0A9Q9EIR0"/>
<dbReference type="Proteomes" id="UP001056384">
    <property type="component" value="Chromosome 5"/>
</dbReference>
<feature type="compositionally biased region" description="Basic and acidic residues" evidence="1">
    <location>
        <begin position="280"/>
        <end position="291"/>
    </location>
</feature>
<dbReference type="OrthoDB" id="4148662at2759"/>
<keyword evidence="2" id="KW-0812">Transmembrane</keyword>
<keyword evidence="2" id="KW-0472">Membrane</keyword>